<feature type="region of interest" description="Disordered" evidence="1">
    <location>
        <begin position="1"/>
        <end position="64"/>
    </location>
</feature>
<feature type="compositionally biased region" description="Basic and acidic residues" evidence="1">
    <location>
        <begin position="37"/>
        <end position="47"/>
    </location>
</feature>
<dbReference type="EMBL" id="CAJPWZ010003091">
    <property type="protein sequence ID" value="CAG2251514.1"/>
    <property type="molecule type" value="Genomic_DNA"/>
</dbReference>
<evidence type="ECO:0000313" key="2">
    <source>
        <dbReference type="EMBL" id="CAG2251514.1"/>
    </source>
</evidence>
<gene>
    <name evidence="2" type="ORF">MEDL_63160</name>
</gene>
<name>A0A8S3V9S1_MYTED</name>
<sequence>MDPISEDTTTLHNHQQKDKKSPKKETRSTEYTCRCGFKKEKQDKEDQNVDSAPLKKRNQKKKMVPLDKELPPLYERISVPQKWMITLLSKCKSKGSSFTVNKMLDGFFEPQDLVGQKASSLRNNKIIQAIRLYIINKIHVKDSDFNGALNSKIHTCKRASTKIIQKK</sequence>
<evidence type="ECO:0000313" key="3">
    <source>
        <dbReference type="Proteomes" id="UP000683360"/>
    </source>
</evidence>
<dbReference type="Proteomes" id="UP000683360">
    <property type="component" value="Unassembled WGS sequence"/>
</dbReference>
<protein>
    <recommendedName>
        <fullName evidence="4">BEN domain-containing protein</fullName>
    </recommendedName>
</protein>
<feature type="compositionally biased region" description="Basic residues" evidence="1">
    <location>
        <begin position="54"/>
        <end position="63"/>
    </location>
</feature>
<dbReference type="OrthoDB" id="6214513at2759"/>
<evidence type="ECO:0000256" key="1">
    <source>
        <dbReference type="SAM" id="MobiDB-lite"/>
    </source>
</evidence>
<reference evidence="2" key="1">
    <citation type="submission" date="2021-03" db="EMBL/GenBank/DDBJ databases">
        <authorList>
            <person name="Bekaert M."/>
        </authorList>
    </citation>
    <scope>NUCLEOTIDE SEQUENCE</scope>
</reference>
<dbReference type="AlphaFoldDB" id="A0A8S3V9S1"/>
<comment type="caution">
    <text evidence="2">The sequence shown here is derived from an EMBL/GenBank/DDBJ whole genome shotgun (WGS) entry which is preliminary data.</text>
</comment>
<accession>A0A8S3V9S1</accession>
<organism evidence="2 3">
    <name type="scientific">Mytilus edulis</name>
    <name type="common">Blue mussel</name>
    <dbReference type="NCBI Taxonomy" id="6550"/>
    <lineage>
        <taxon>Eukaryota</taxon>
        <taxon>Metazoa</taxon>
        <taxon>Spiralia</taxon>
        <taxon>Lophotrochozoa</taxon>
        <taxon>Mollusca</taxon>
        <taxon>Bivalvia</taxon>
        <taxon>Autobranchia</taxon>
        <taxon>Pteriomorphia</taxon>
        <taxon>Mytilida</taxon>
        <taxon>Mytiloidea</taxon>
        <taxon>Mytilidae</taxon>
        <taxon>Mytilinae</taxon>
        <taxon>Mytilus</taxon>
    </lineage>
</organism>
<evidence type="ECO:0008006" key="4">
    <source>
        <dbReference type="Google" id="ProtNLM"/>
    </source>
</evidence>
<proteinExistence type="predicted"/>
<feature type="compositionally biased region" description="Polar residues" evidence="1">
    <location>
        <begin position="1"/>
        <end position="13"/>
    </location>
</feature>
<keyword evidence="3" id="KW-1185">Reference proteome</keyword>
<feature type="compositionally biased region" description="Basic and acidic residues" evidence="1">
    <location>
        <begin position="15"/>
        <end position="28"/>
    </location>
</feature>